<dbReference type="Gene3D" id="2.160.10.10">
    <property type="entry name" value="Hexapeptide repeat proteins"/>
    <property type="match status" value="1"/>
</dbReference>
<evidence type="ECO:0000313" key="3">
    <source>
        <dbReference type="EMBL" id="EON96484.1"/>
    </source>
</evidence>
<protein>
    <submittedName>
        <fullName evidence="3">Putative acetyltransferase protein</fullName>
    </submittedName>
</protein>
<dbReference type="GO" id="GO:0008374">
    <property type="term" value="F:O-acyltransferase activity"/>
    <property type="evidence" value="ECO:0007669"/>
    <property type="project" value="TreeGrafter"/>
</dbReference>
<accession>R8BB28</accession>
<name>R8BB28_PHAM7</name>
<evidence type="ECO:0000256" key="2">
    <source>
        <dbReference type="SAM" id="MobiDB-lite"/>
    </source>
</evidence>
<dbReference type="InterPro" id="IPR011004">
    <property type="entry name" value="Trimer_LpxA-like_sf"/>
</dbReference>
<dbReference type="AlphaFoldDB" id="R8BB28"/>
<dbReference type="PANTHER" id="PTHR23416">
    <property type="entry name" value="SIALIC ACID SYNTHASE-RELATED"/>
    <property type="match status" value="1"/>
</dbReference>
<dbReference type="RefSeq" id="XP_007918730.1">
    <property type="nucleotide sequence ID" value="XM_007920539.1"/>
</dbReference>
<evidence type="ECO:0000313" key="4">
    <source>
        <dbReference type="Proteomes" id="UP000014074"/>
    </source>
</evidence>
<dbReference type="eggNOG" id="KOG4750">
    <property type="taxonomic scope" value="Eukaryota"/>
</dbReference>
<dbReference type="Proteomes" id="UP000014074">
    <property type="component" value="Unassembled WGS sequence"/>
</dbReference>
<dbReference type="PROSITE" id="PS00101">
    <property type="entry name" value="HEXAPEP_TRANSFERASES"/>
    <property type="match status" value="1"/>
</dbReference>
<gene>
    <name evidence="3" type="ORF">UCRPA7_8019</name>
</gene>
<dbReference type="PANTHER" id="PTHR23416:SF54">
    <property type="entry name" value="ACETYLTRANSFERASE, CYSE_LACA_LPXA_NODL FAMILY (AFU_ORTHOLOGUE AFUA_2G08430)-RELATED"/>
    <property type="match status" value="1"/>
</dbReference>
<dbReference type="GeneID" id="19328832"/>
<feature type="region of interest" description="Disordered" evidence="2">
    <location>
        <begin position="116"/>
        <end position="143"/>
    </location>
</feature>
<dbReference type="OrthoDB" id="25818at2759"/>
<feature type="compositionally biased region" description="Basic residues" evidence="2">
    <location>
        <begin position="1"/>
        <end position="12"/>
    </location>
</feature>
<evidence type="ECO:0000256" key="1">
    <source>
        <dbReference type="ARBA" id="ARBA00022679"/>
    </source>
</evidence>
<feature type="compositionally biased region" description="Low complexity" evidence="2">
    <location>
        <begin position="123"/>
        <end position="136"/>
    </location>
</feature>
<organism evidence="3 4">
    <name type="scientific">Phaeoacremonium minimum (strain UCR-PA7)</name>
    <name type="common">Esca disease fungus</name>
    <name type="synonym">Togninia minima</name>
    <dbReference type="NCBI Taxonomy" id="1286976"/>
    <lineage>
        <taxon>Eukaryota</taxon>
        <taxon>Fungi</taxon>
        <taxon>Dikarya</taxon>
        <taxon>Ascomycota</taxon>
        <taxon>Pezizomycotina</taxon>
        <taxon>Sordariomycetes</taxon>
        <taxon>Sordariomycetidae</taxon>
        <taxon>Togniniales</taxon>
        <taxon>Togniniaceae</taxon>
        <taxon>Phaeoacremonium</taxon>
    </lineage>
</organism>
<keyword evidence="1 3" id="KW-0808">Transferase</keyword>
<dbReference type="HOGENOM" id="CLU_051638_3_2_1"/>
<keyword evidence="4" id="KW-1185">Reference proteome</keyword>
<sequence>MFHHLSPRKRFKNNAPSPPPWPKPSCKHEATMPGSRGIPLRRKCDSAASDGSDEDRMRKMDVFENTSSQFPKIAFPAGNNDFRAARNRCSLACRRYNEIAEDAPVEERVAGFLTIVDPKPRPSSSSSSASGTSGTSMEQLFTDPDAKPTVPFVKSPIWMDYGLRVKIHPTTFINRFCTILDTPVADVVIGARCNVGPQVTIVSVGHPLRAEERREEVTKKAASYGQSVVIGDGVWIGAEVTILGGVTIGDGAVIGAKSLVNKDIPPDCLAVGVPAKVIRYLTDEPPMEYDGSVVTLEDALNVQ</sequence>
<reference evidence="4" key="1">
    <citation type="journal article" date="2013" name="Genome Announc.">
        <title>Draft genome sequence of the ascomycete Phaeoacremonium aleophilum strain UCR-PA7, a causal agent of the esca disease complex in grapevines.</title>
        <authorList>
            <person name="Blanco-Ulate B."/>
            <person name="Rolshausen P."/>
            <person name="Cantu D."/>
        </authorList>
    </citation>
    <scope>NUCLEOTIDE SEQUENCE [LARGE SCALE GENOMIC DNA]</scope>
    <source>
        <strain evidence="4">UCR-PA7</strain>
    </source>
</reference>
<proteinExistence type="predicted"/>
<dbReference type="EMBL" id="KB933334">
    <property type="protein sequence ID" value="EON96484.1"/>
    <property type="molecule type" value="Genomic_DNA"/>
</dbReference>
<dbReference type="InterPro" id="IPR051159">
    <property type="entry name" value="Hexapeptide_acetyltransf"/>
</dbReference>
<feature type="region of interest" description="Disordered" evidence="2">
    <location>
        <begin position="1"/>
        <end position="56"/>
    </location>
</feature>
<dbReference type="Pfam" id="PF00132">
    <property type="entry name" value="Hexapep"/>
    <property type="match status" value="1"/>
</dbReference>
<dbReference type="InterPro" id="IPR001451">
    <property type="entry name" value="Hexapep"/>
</dbReference>
<dbReference type="InterPro" id="IPR018357">
    <property type="entry name" value="Hexapep_transf_CS"/>
</dbReference>
<dbReference type="KEGG" id="tmn:UCRPA7_8019"/>
<dbReference type="SUPFAM" id="SSF51161">
    <property type="entry name" value="Trimeric LpxA-like enzymes"/>
    <property type="match status" value="1"/>
</dbReference>